<evidence type="ECO:0000313" key="4">
    <source>
        <dbReference type="Proteomes" id="UP001310248"/>
    </source>
</evidence>
<feature type="domain" description="Fe-S metabolism associated" evidence="2">
    <location>
        <begin position="16"/>
        <end position="129"/>
    </location>
</feature>
<sequence>MNKAPQVNLSIQQIEQRFANCRSWEERYRQLLLLSKALSPMDAQYQTEENLVQGCESDVWLYYANGQLSINSNAKIIKGLLVIILASFAQQAESTQTTFSQTLEKLGLAHHLSESRNNGITAILQKIAELN</sequence>
<keyword evidence="4" id="KW-1185">Reference proteome</keyword>
<evidence type="ECO:0000256" key="1">
    <source>
        <dbReference type="ARBA" id="ARBA00010282"/>
    </source>
</evidence>
<name>A0ABU7G8X9_9ALTE</name>
<dbReference type="PANTHER" id="PTHR43597">
    <property type="entry name" value="SULFUR ACCEPTOR PROTEIN CSDE"/>
    <property type="match status" value="1"/>
</dbReference>
<protein>
    <submittedName>
        <fullName evidence="3">SufE family protein</fullName>
    </submittedName>
</protein>
<reference evidence="4" key="1">
    <citation type="submission" date="2023-07" db="EMBL/GenBank/DDBJ databases">
        <title>Draft genome sequence of Agarivorans aestuarii strain ZMCS4, a CAZymes producing bacteria isolated from the marine brown algae Clodostephus spongiosus.</title>
        <authorList>
            <person name="Lorente B."/>
            <person name="Cabral C."/>
            <person name="Frias J."/>
            <person name="Faria J."/>
            <person name="Toubarro D."/>
        </authorList>
    </citation>
    <scope>NUCLEOTIDE SEQUENCE [LARGE SCALE GENOMIC DNA]</scope>
    <source>
        <strain evidence="4">ZMCS4</strain>
    </source>
</reference>
<dbReference type="PANTHER" id="PTHR43597:SF5">
    <property type="entry name" value="SUFE-LIKE PROTEIN 2, CHLOROPLASTIC"/>
    <property type="match status" value="1"/>
</dbReference>
<dbReference type="Pfam" id="PF02657">
    <property type="entry name" value="SufE"/>
    <property type="match status" value="1"/>
</dbReference>
<dbReference type="SUPFAM" id="SSF82649">
    <property type="entry name" value="SufE/NifU"/>
    <property type="match status" value="1"/>
</dbReference>
<dbReference type="Proteomes" id="UP001310248">
    <property type="component" value="Unassembled WGS sequence"/>
</dbReference>
<reference evidence="3 4" key="2">
    <citation type="submission" date="2023-12" db="EMBL/GenBank/DDBJ databases">
        <authorList>
            <consortium name="Cladostephus spongiosus"/>
            <person name="Lorente B."/>
            <person name="Cabral C."/>
            <person name="Frias J."/>
            <person name="Faria J."/>
            <person name="Toubarro D."/>
        </authorList>
    </citation>
    <scope>NUCLEOTIDE SEQUENCE [LARGE SCALE GENOMIC DNA]</scope>
    <source>
        <strain evidence="3 4">ZMCS4</strain>
    </source>
</reference>
<accession>A0ABU7G8X9</accession>
<proteinExistence type="inferred from homology"/>
<dbReference type="Gene3D" id="3.90.1010.10">
    <property type="match status" value="1"/>
</dbReference>
<dbReference type="RefSeq" id="WP_329776653.1">
    <property type="nucleotide sequence ID" value="NZ_JAYDYW010000016.1"/>
</dbReference>
<dbReference type="EMBL" id="JAYDYW010000016">
    <property type="protein sequence ID" value="MEE1675882.1"/>
    <property type="molecule type" value="Genomic_DNA"/>
</dbReference>
<comment type="caution">
    <text evidence="3">The sequence shown here is derived from an EMBL/GenBank/DDBJ whole genome shotgun (WGS) entry which is preliminary data.</text>
</comment>
<gene>
    <name evidence="3" type="ORF">SNR37_001209</name>
</gene>
<dbReference type="InterPro" id="IPR003808">
    <property type="entry name" value="Fe-S_metab-assoc_dom"/>
</dbReference>
<evidence type="ECO:0000259" key="2">
    <source>
        <dbReference type="Pfam" id="PF02657"/>
    </source>
</evidence>
<evidence type="ECO:0000313" key="3">
    <source>
        <dbReference type="EMBL" id="MEE1675882.1"/>
    </source>
</evidence>
<comment type="similarity">
    <text evidence="1">Belongs to the SufE family.</text>
</comment>
<organism evidence="3 4">
    <name type="scientific">Agarivorans aestuarii</name>
    <dbReference type="NCBI Taxonomy" id="1563703"/>
    <lineage>
        <taxon>Bacteria</taxon>
        <taxon>Pseudomonadati</taxon>
        <taxon>Pseudomonadota</taxon>
        <taxon>Gammaproteobacteria</taxon>
        <taxon>Alteromonadales</taxon>
        <taxon>Alteromonadaceae</taxon>
        <taxon>Agarivorans</taxon>
    </lineage>
</organism>